<name>A0A2S7FD69_CLOBU</name>
<evidence type="ECO:0000256" key="1">
    <source>
        <dbReference type="ARBA" id="ARBA00004141"/>
    </source>
</evidence>
<dbReference type="RefSeq" id="WP_104675576.1">
    <property type="nucleotide sequence ID" value="NZ_LRDH01000088.1"/>
</dbReference>
<dbReference type="EMBL" id="LRDH01000088">
    <property type="protein sequence ID" value="PPV16295.1"/>
    <property type="molecule type" value="Genomic_DNA"/>
</dbReference>
<feature type="transmembrane region" description="Helical" evidence="5">
    <location>
        <begin position="70"/>
        <end position="89"/>
    </location>
</feature>
<feature type="transmembrane region" description="Helical" evidence="5">
    <location>
        <begin position="328"/>
        <end position="348"/>
    </location>
</feature>
<dbReference type="Pfam" id="PF04932">
    <property type="entry name" value="Wzy_C"/>
    <property type="match status" value="1"/>
</dbReference>
<dbReference type="Proteomes" id="UP000238081">
    <property type="component" value="Unassembled WGS sequence"/>
</dbReference>
<comment type="subcellular location">
    <subcellularLocation>
        <location evidence="1">Membrane</location>
        <topology evidence="1">Multi-pass membrane protein</topology>
    </subcellularLocation>
</comment>
<dbReference type="AlphaFoldDB" id="A0A2S7FD69"/>
<feature type="transmembrane region" description="Helical" evidence="5">
    <location>
        <begin position="37"/>
        <end position="58"/>
    </location>
</feature>
<evidence type="ECO:0000256" key="5">
    <source>
        <dbReference type="SAM" id="Phobius"/>
    </source>
</evidence>
<dbReference type="GO" id="GO:0016020">
    <property type="term" value="C:membrane"/>
    <property type="evidence" value="ECO:0007669"/>
    <property type="project" value="UniProtKB-SubCell"/>
</dbReference>
<evidence type="ECO:0000256" key="4">
    <source>
        <dbReference type="ARBA" id="ARBA00023136"/>
    </source>
</evidence>
<protein>
    <recommendedName>
        <fullName evidence="6">O-antigen ligase-related domain-containing protein</fullName>
    </recommendedName>
</protein>
<keyword evidence="3 5" id="KW-1133">Transmembrane helix</keyword>
<gene>
    <name evidence="7" type="ORF">AWN73_10535</name>
</gene>
<keyword evidence="2 5" id="KW-0812">Transmembrane</keyword>
<feature type="transmembrane region" description="Helical" evidence="5">
    <location>
        <begin position="166"/>
        <end position="184"/>
    </location>
</feature>
<organism evidence="7 8">
    <name type="scientific">Clostridium butyricum</name>
    <dbReference type="NCBI Taxonomy" id="1492"/>
    <lineage>
        <taxon>Bacteria</taxon>
        <taxon>Bacillati</taxon>
        <taxon>Bacillota</taxon>
        <taxon>Clostridia</taxon>
        <taxon>Eubacteriales</taxon>
        <taxon>Clostridiaceae</taxon>
        <taxon>Clostridium</taxon>
    </lineage>
</organism>
<evidence type="ECO:0000313" key="8">
    <source>
        <dbReference type="Proteomes" id="UP000238081"/>
    </source>
</evidence>
<evidence type="ECO:0000256" key="3">
    <source>
        <dbReference type="ARBA" id="ARBA00022989"/>
    </source>
</evidence>
<comment type="caution">
    <text evidence="7">The sequence shown here is derived from an EMBL/GenBank/DDBJ whole genome shotgun (WGS) entry which is preliminary data.</text>
</comment>
<proteinExistence type="predicted"/>
<feature type="transmembrane region" description="Helical" evidence="5">
    <location>
        <begin position="191"/>
        <end position="223"/>
    </location>
</feature>
<evidence type="ECO:0000313" key="7">
    <source>
        <dbReference type="EMBL" id="PPV16295.1"/>
    </source>
</evidence>
<feature type="domain" description="O-antigen ligase-related" evidence="6">
    <location>
        <begin position="195"/>
        <end position="342"/>
    </location>
</feature>
<sequence>MAIREDKILSYMWIFSYFGLIALPINSRYELFRKCFVINNSITIFDLILLLLFTICTVKKFLSHKDLSITKYDILMFFYLVTIITYIVIGYTNYGISSFNDCCLYLRAYMFIEVTRNKIIKSNITIYQIINITFKAMMVFSFIEMIDGINNINLVSSARMGANNESLYIFIVGFIAYKVFFDYTEKRKFKYIIGIGLFAICCILSKSRVFISFSVISFILVLIKSNYSTKLKRFKFSMRSMLILIFTLSVITIGLILFFNSNNILTQRFLGTAGESNTGIARINTFMYYINIFKKNIFGCGFGYKMYYLDELNKVIRSQSSYQIDNAFIVYAIKGGILFLICNIYLIINTIRKINYVYVKLDDSIMYTLKIGIILVIISSTIFTSQIIHGNAEIAFIWSLCGYFLESNSVISQGKKYKEVHKYSFE</sequence>
<keyword evidence="4 5" id="KW-0472">Membrane</keyword>
<feature type="transmembrane region" description="Helical" evidence="5">
    <location>
        <begin position="124"/>
        <end position="146"/>
    </location>
</feature>
<accession>A0A2S7FD69</accession>
<feature type="transmembrane region" description="Helical" evidence="5">
    <location>
        <begin position="7"/>
        <end position="25"/>
    </location>
</feature>
<reference evidence="7 8" key="1">
    <citation type="submission" date="2016-01" db="EMBL/GenBank/DDBJ databases">
        <title>Characterization of the Clostridium difficile lineages that are prevalent in Hong Kong and China.</title>
        <authorList>
            <person name="Kwok J.S.-L."/>
            <person name="Lam W.-Y."/>
            <person name="Ip M."/>
            <person name="Chan T.-F."/>
            <person name="Hawkey P.M."/>
            <person name="Tsui S.K.-W."/>
        </authorList>
    </citation>
    <scope>NUCLEOTIDE SEQUENCE [LARGE SCALE GENOMIC DNA]</scope>
    <source>
        <strain evidence="7 8">300064</strain>
    </source>
</reference>
<feature type="transmembrane region" description="Helical" evidence="5">
    <location>
        <begin position="286"/>
        <end position="308"/>
    </location>
</feature>
<feature type="transmembrane region" description="Helical" evidence="5">
    <location>
        <begin position="369"/>
        <end position="388"/>
    </location>
</feature>
<dbReference type="InterPro" id="IPR007016">
    <property type="entry name" value="O-antigen_ligase-rel_domated"/>
</dbReference>
<evidence type="ECO:0000256" key="2">
    <source>
        <dbReference type="ARBA" id="ARBA00022692"/>
    </source>
</evidence>
<feature type="transmembrane region" description="Helical" evidence="5">
    <location>
        <begin position="243"/>
        <end position="265"/>
    </location>
</feature>
<evidence type="ECO:0000259" key="6">
    <source>
        <dbReference type="Pfam" id="PF04932"/>
    </source>
</evidence>
<feature type="transmembrane region" description="Helical" evidence="5">
    <location>
        <begin position="394"/>
        <end position="411"/>
    </location>
</feature>